<gene>
    <name evidence="4" type="ORF">FHX52_2962</name>
</gene>
<dbReference type="GO" id="GO:0016620">
    <property type="term" value="F:oxidoreductase activity, acting on the aldehyde or oxo group of donors, NAD or NADP as acceptor"/>
    <property type="evidence" value="ECO:0007669"/>
    <property type="project" value="InterPro"/>
</dbReference>
<dbReference type="Pfam" id="PF00171">
    <property type="entry name" value="Aldedh"/>
    <property type="match status" value="1"/>
</dbReference>
<dbReference type="PANTHER" id="PTHR43353:SF3">
    <property type="entry name" value="ALDEHYDE DEHYDROGENASE-RELATED"/>
    <property type="match status" value="1"/>
</dbReference>
<dbReference type="Gene3D" id="3.40.605.10">
    <property type="entry name" value="Aldehyde Dehydrogenase, Chain A, domain 1"/>
    <property type="match status" value="1"/>
</dbReference>
<organism evidence="4 5">
    <name type="scientific">Humibacillus xanthopallidus</name>
    <dbReference type="NCBI Taxonomy" id="412689"/>
    <lineage>
        <taxon>Bacteria</taxon>
        <taxon>Bacillati</taxon>
        <taxon>Actinomycetota</taxon>
        <taxon>Actinomycetes</taxon>
        <taxon>Micrococcales</taxon>
        <taxon>Intrasporangiaceae</taxon>
        <taxon>Humibacillus</taxon>
    </lineage>
</organism>
<evidence type="ECO:0000256" key="2">
    <source>
        <dbReference type="SAM" id="MobiDB-lite"/>
    </source>
</evidence>
<feature type="region of interest" description="Disordered" evidence="2">
    <location>
        <begin position="493"/>
        <end position="534"/>
    </location>
</feature>
<proteinExistence type="predicted"/>
<protein>
    <submittedName>
        <fullName evidence="4">NADP-dependent aldehyde dehydrogenase</fullName>
    </submittedName>
</protein>
<dbReference type="RefSeq" id="WP_141823082.1">
    <property type="nucleotide sequence ID" value="NZ_BAAAQC010000004.1"/>
</dbReference>
<dbReference type="SUPFAM" id="SSF53720">
    <property type="entry name" value="ALDH-like"/>
    <property type="match status" value="1"/>
</dbReference>
<feature type="compositionally biased region" description="Pro residues" evidence="2">
    <location>
        <begin position="523"/>
        <end position="534"/>
    </location>
</feature>
<dbReference type="InterPro" id="IPR015590">
    <property type="entry name" value="Aldehyde_DH_dom"/>
</dbReference>
<comment type="caution">
    <text evidence="4">The sequence shown here is derived from an EMBL/GenBank/DDBJ whole genome shotgun (WGS) entry which is preliminary data.</text>
</comment>
<feature type="region of interest" description="Disordered" evidence="2">
    <location>
        <begin position="1"/>
        <end position="35"/>
    </location>
</feature>
<dbReference type="EMBL" id="VFQF01000002">
    <property type="protein sequence ID" value="TQN46256.1"/>
    <property type="molecule type" value="Genomic_DNA"/>
</dbReference>
<sequence length="534" mass="53983">MTSASIATPVEAPVDGASETSWDPRTGAPVGETPTTPAEQVEATLALAAAAAPLVASSAPSTRADWLRALADTLEQPSVAGELVALADRETALGLPRLQSELARTASQLRFYADVAEEGSYLRATIDSRTATSPDVARVQVPLGPVAVFGASNFPFGFGVLGNDTASALAAGCPVVAKAHPAHPQLSARLADVATTALEAAGAPEGTFALVAGFAAGTEMVTSRHTAAVAFTGSQRGGLALWRLANEREVVIPVFAEMGTVNPVVVTRAAVGRFDAIAAGAVASFTLGAGQFCTKPGLLLAPAGSEAAARVGAALEAAAPSAWHLTRQIAATATSGIGELTVAGATVVADVPAPDSGWGSRATVLRAPVSALTRGSRLLEECFGPVLVVAEYGDDDELERALGELQGALAASIMTSGADDPETPGLLTRLAGLVGRVTVDDWPTGVAWTWAQQHGGPWPATTAPGATSVGAAALDRFTRPVAFQSAPDHALPPALQAANPWRLPRRVDGRMVPASTVDAEAPGPNPTPGTGPSS</sequence>
<dbReference type="Proteomes" id="UP000320085">
    <property type="component" value="Unassembled WGS sequence"/>
</dbReference>
<evidence type="ECO:0000259" key="3">
    <source>
        <dbReference type="Pfam" id="PF00171"/>
    </source>
</evidence>
<accession>A0A543PQA6</accession>
<dbReference type="Gene3D" id="3.40.309.10">
    <property type="entry name" value="Aldehyde Dehydrogenase, Chain A, domain 2"/>
    <property type="match status" value="1"/>
</dbReference>
<dbReference type="PANTHER" id="PTHR43353">
    <property type="entry name" value="SUCCINATE-SEMIALDEHYDE DEHYDROGENASE, MITOCHONDRIAL"/>
    <property type="match status" value="1"/>
</dbReference>
<keyword evidence="1" id="KW-0560">Oxidoreductase</keyword>
<dbReference type="OrthoDB" id="9770537at2"/>
<name>A0A543PQA6_9MICO</name>
<feature type="domain" description="Aldehyde dehydrogenase" evidence="3">
    <location>
        <begin position="21"/>
        <end position="417"/>
    </location>
</feature>
<evidence type="ECO:0000313" key="4">
    <source>
        <dbReference type="EMBL" id="TQN46256.1"/>
    </source>
</evidence>
<evidence type="ECO:0000256" key="1">
    <source>
        <dbReference type="ARBA" id="ARBA00023002"/>
    </source>
</evidence>
<evidence type="ECO:0000313" key="5">
    <source>
        <dbReference type="Proteomes" id="UP000320085"/>
    </source>
</evidence>
<dbReference type="InterPro" id="IPR016163">
    <property type="entry name" value="Ald_DH_C"/>
</dbReference>
<dbReference type="InterPro" id="IPR050740">
    <property type="entry name" value="Aldehyde_DH_Superfamily"/>
</dbReference>
<dbReference type="AlphaFoldDB" id="A0A543PQA6"/>
<reference evidence="4 5" key="1">
    <citation type="submission" date="2019-06" db="EMBL/GenBank/DDBJ databases">
        <title>Sequencing the genomes of 1000 actinobacteria strains.</title>
        <authorList>
            <person name="Klenk H.-P."/>
        </authorList>
    </citation>
    <scope>NUCLEOTIDE SEQUENCE [LARGE SCALE GENOMIC DNA]</scope>
    <source>
        <strain evidence="4 5">DSM 21776</strain>
    </source>
</reference>
<dbReference type="InterPro" id="IPR016162">
    <property type="entry name" value="Ald_DH_N"/>
</dbReference>
<dbReference type="InterPro" id="IPR016161">
    <property type="entry name" value="Ald_DH/histidinol_DH"/>
</dbReference>